<sequence>MKISRNLIISSLISSLHLLCKSNGQYCAPMRCSYSQTSVGFPFHIKNRQPPDSGGCLGFDVCLEKYGYLFLREKLLSIGLTKISPFRSAEQYAIFNLYNCSGICVNYLSYDIIHCFTGFMHTIISLKADAAVRDSERTILKNISAPSCCHGLDNGVIYLT</sequence>
<name>A0A9Q1L1D2_9CARY</name>
<protein>
    <submittedName>
        <fullName evidence="2">Uncharacterized protein</fullName>
    </submittedName>
</protein>
<proteinExistence type="predicted"/>
<keyword evidence="3" id="KW-1185">Reference proteome</keyword>
<reference evidence="2" key="1">
    <citation type="submission" date="2022-04" db="EMBL/GenBank/DDBJ databases">
        <title>Carnegiea gigantea Genome sequencing and assembly v2.</title>
        <authorList>
            <person name="Copetti D."/>
            <person name="Sanderson M.J."/>
            <person name="Burquez A."/>
            <person name="Wojciechowski M.F."/>
        </authorList>
    </citation>
    <scope>NUCLEOTIDE SEQUENCE</scope>
    <source>
        <strain evidence="2">SGP5-SGP5p</strain>
        <tissue evidence="2">Aerial part</tissue>
    </source>
</reference>
<comment type="caution">
    <text evidence="2">The sequence shown here is derived from an EMBL/GenBank/DDBJ whole genome shotgun (WGS) entry which is preliminary data.</text>
</comment>
<gene>
    <name evidence="2" type="ORF">Cgig2_005039</name>
</gene>
<evidence type="ECO:0000256" key="1">
    <source>
        <dbReference type="SAM" id="SignalP"/>
    </source>
</evidence>
<organism evidence="2 3">
    <name type="scientific">Carnegiea gigantea</name>
    <dbReference type="NCBI Taxonomy" id="171969"/>
    <lineage>
        <taxon>Eukaryota</taxon>
        <taxon>Viridiplantae</taxon>
        <taxon>Streptophyta</taxon>
        <taxon>Embryophyta</taxon>
        <taxon>Tracheophyta</taxon>
        <taxon>Spermatophyta</taxon>
        <taxon>Magnoliopsida</taxon>
        <taxon>eudicotyledons</taxon>
        <taxon>Gunneridae</taxon>
        <taxon>Pentapetalae</taxon>
        <taxon>Caryophyllales</taxon>
        <taxon>Cactineae</taxon>
        <taxon>Cactaceae</taxon>
        <taxon>Cactoideae</taxon>
        <taxon>Echinocereeae</taxon>
        <taxon>Carnegiea</taxon>
    </lineage>
</organism>
<evidence type="ECO:0000313" key="2">
    <source>
        <dbReference type="EMBL" id="KAJ8452703.1"/>
    </source>
</evidence>
<dbReference type="Proteomes" id="UP001153076">
    <property type="component" value="Unassembled WGS sequence"/>
</dbReference>
<accession>A0A9Q1L1D2</accession>
<dbReference type="AlphaFoldDB" id="A0A9Q1L1D2"/>
<keyword evidence="1" id="KW-0732">Signal</keyword>
<feature type="signal peptide" evidence="1">
    <location>
        <begin position="1"/>
        <end position="24"/>
    </location>
</feature>
<dbReference type="EMBL" id="JAKOGI010000003">
    <property type="protein sequence ID" value="KAJ8452703.1"/>
    <property type="molecule type" value="Genomic_DNA"/>
</dbReference>
<evidence type="ECO:0000313" key="3">
    <source>
        <dbReference type="Proteomes" id="UP001153076"/>
    </source>
</evidence>
<feature type="chain" id="PRO_5040144648" evidence="1">
    <location>
        <begin position="25"/>
        <end position="160"/>
    </location>
</feature>